<dbReference type="KEGG" id="aten:116300189"/>
<gene>
    <name evidence="2 3" type="primary">LOC116300189</name>
</gene>
<accession>A0A6P8IBU4</accession>
<keyword evidence="1" id="KW-1185">Reference proteome</keyword>
<evidence type="ECO:0000313" key="1">
    <source>
        <dbReference type="Proteomes" id="UP000515163"/>
    </source>
</evidence>
<proteinExistence type="predicted"/>
<reference evidence="2 3" key="1">
    <citation type="submission" date="2025-04" db="UniProtKB">
        <authorList>
            <consortium name="RefSeq"/>
        </authorList>
    </citation>
    <scope>IDENTIFICATION</scope>
    <source>
        <tissue evidence="2 3">Tentacle</tissue>
    </source>
</reference>
<dbReference type="RefSeq" id="XP_031564856.1">
    <property type="nucleotide sequence ID" value="XM_031708996.1"/>
</dbReference>
<sequence>MDTNTDSLTRSGSREIKDAIEDLFKSCGFQDANVVHTVSDTLLHCNFHSEDGKLHVINNLQRLSGTTVVKRICEGLSKLSRAYPDSKQFEEEAIKLVVLCCSQSEALMQNGCKDGCQLASPLDIIDWTIELCDELMTPKEGIYHINQSITLSSYLSKVRKIYELLRNARLVILLINQDGRIEMRDPFKSLFQALKPRIHFDTFDELLDQAIFIIQADELLDPKMLSKIHTKKDSLLLKNWISILNMSFLSNWFGVAIAKHDFLVHNETFARKQPFSDERTYDESLICSVCNALNNSINNNQDFKLTCDEARLRLTFLPEHSEVLLRYPSLCFELLQSEVRIDQIQEVLELLQIKRDDTLLPVISNTESEKLELKLKVFQQSLLSGNLMRLDEFLGAGNSRQLTSASQARNQQGIICSVVFKALIDLPGDREQLVDVLRMWRDRFPNDNSHTMLFAIIYLVECLKQQGTHNGMRKLKAFLTQLSTEHLDAFPSWPLIVEGLITALPTTWFTQECNLINCILNKFRESTDPRDVITFKVQSIKNFVKSLAAMQVSEQVKRKAIKIGLDLFDYTTQKRHYELMLNVIMFVASDLSSGKIRKYVSDLLKAVCQVEVHYSQVWNVVRLIHTSSSIEDKGEILLCFLKVLEDAKGKGDIEEKMSACAGFFRFPVDSANAKRFLQQAALERTIYNSILYYLSINESTLDRDNNFNVHFEFLLNAILNSKMEHRDLLFMTVKSNIQWLYYPSVEIFEVIMTCIAGSLAVGSFNQESNNEVLRLLHAAVRTHQLSAPNDVLSLYIVLIQGIRKVSCLGHNGSCTKSFAEGIDLIIKLPLPFLQLKLLIHSMANILEEGRFSKEEEVTNIMFHLFKLPRSKCSFTDPNVLASHFNRLTSKSHSLLMASRLSQLSIHRRIGKSEIGSNSLMELFMTKIPTAFEDGSSVDLFVFVNEEFFKEPPASLQVSLPLIDKAIKEAVSVEAFKAKIKEIAQKIPYIPPEQVKVLVECILEFYALEMDEKLDVYDFIEVLLSLNWNMFDMRRMYGNLIPLSIPKHLVSVLKGKRSLKEIIPKLYRILDVASNLNPSITLSVTPHEKDSGNQILELLGHDLNMLLNHTCLRSSDVCLALLLYKNCHIMEVLSVFLHKDKVSLKDDNEWPLRYDQTKLLTPGKLAYLILRQLRRLGVAEMKTELNKICCKLVKNYNHDDPRICTNQQLANKFEEYFELFIRIMDESTTLAEVRHWLDEFSAEHALQCKNVIMAACSWKAGRRTFQEATQMNEKASATLSKLLNRPVSSAVNAARNNDLASKLDIMVNVIKKIEDVQIVGRLFNLLCLSARSTAACVEVLPSWSKSESHLLVEQIEILYQGEQETKQEEIDKDLAIVLEILPFAKTVLQNSAMELMDFLKATDEKNGGISDDMSLRRLPVWYKQMTDAGYPSQVIHSWCTSLVFSKNLSSGEVDALTNLTPETIKFITKETDYIGKSLFSKDAPQTWKTKDALIDQKNTEYFKRCLLLARLVNEYFLIAHQLKDNEDVVQKIKDGTQELCRIFEDENAPTGKIYKSRDNLLNELFVLLFSETKDKKSMTQLMKLEPLSKSLVLLLRRLARSVVKRPNTFDQINMVLSNIQKSCDENLSPSQQYHLVQSILHEKVLSLDQNQACIYLLEASGYNKSTAHKENLWRSSSIQMSAYVPTTESVEKNRLVRLMRQLWGEWRIILSENNTHEVEVNGRRAKTAEMFRYSDSLEEMEAQLEAAKKFARLLPEDNWSTYRSRELIRREKAMRAKIRRQAEEVEKTNGKPGQLKLTKATIVWENRLLETIKMCSEKIPGCYAPNGFHSEKPVICGIAVDNRILTLYKEDHGGTRTEMENVEVKLYPAGMVVFGAYRSIHPHDTEQMWAAFYKMLLDKRLVPKIFITNVSPAFYWIKQFVTPETSRPERNFSLLSSCHLIPTSEDSYDYDPDICIHRLHTLQSNDYMKELIILTEEKAKRMQIRNIKPPNRNKLIHDEIDKVVLHLQDDGGLKEMHPKSHDKILDRLKFAIRQAVEIAVDGGKPTQESISESIDMKRLLHRCEDGHQYSKDDYSSVILDAVNTVTGDLQGSRQRSYDGCQHVVFFQPNENRMKID</sequence>
<name>A0A6P8IBU4_ACTTE</name>
<dbReference type="OrthoDB" id="5990151at2759"/>
<evidence type="ECO:0000313" key="2">
    <source>
        <dbReference type="RefSeq" id="XP_031564856.1"/>
    </source>
</evidence>
<evidence type="ECO:0000313" key="3">
    <source>
        <dbReference type="RefSeq" id="XP_031564857.1"/>
    </source>
</evidence>
<protein>
    <submittedName>
        <fullName evidence="2 3">Uncharacterized protein LOC116300189</fullName>
    </submittedName>
</protein>
<dbReference type="RefSeq" id="XP_031564857.1">
    <property type="nucleotide sequence ID" value="XM_031708997.1"/>
</dbReference>
<organism evidence="1 2">
    <name type="scientific">Actinia tenebrosa</name>
    <name type="common">Australian red waratah sea anemone</name>
    <dbReference type="NCBI Taxonomy" id="6105"/>
    <lineage>
        <taxon>Eukaryota</taxon>
        <taxon>Metazoa</taxon>
        <taxon>Cnidaria</taxon>
        <taxon>Anthozoa</taxon>
        <taxon>Hexacorallia</taxon>
        <taxon>Actiniaria</taxon>
        <taxon>Actiniidae</taxon>
        <taxon>Actinia</taxon>
    </lineage>
</organism>
<dbReference type="GeneID" id="116300189"/>
<dbReference type="Proteomes" id="UP000515163">
    <property type="component" value="Unplaced"/>
</dbReference>